<dbReference type="OMA" id="DRAETWK"/>
<comment type="caution">
    <text evidence="1">The sequence shown here is derived from an EMBL/GenBank/DDBJ whole genome shotgun (WGS) entry which is preliminary data.</text>
</comment>
<dbReference type="Proteomes" id="UP000821853">
    <property type="component" value="Unassembled WGS sequence"/>
</dbReference>
<dbReference type="AlphaFoldDB" id="A0A9J6HBV5"/>
<evidence type="ECO:0000313" key="2">
    <source>
        <dbReference type="Proteomes" id="UP000821853"/>
    </source>
</evidence>
<proteinExistence type="predicted"/>
<dbReference type="EMBL" id="JABSTR010003320">
    <property type="protein sequence ID" value="KAH9384852.1"/>
    <property type="molecule type" value="Genomic_DNA"/>
</dbReference>
<gene>
    <name evidence="1" type="ORF">HPB48_026879</name>
</gene>
<protein>
    <submittedName>
        <fullName evidence="1">Uncharacterized protein</fullName>
    </submittedName>
</protein>
<dbReference type="OrthoDB" id="6508155at2759"/>
<sequence length="174" mass="20216">MLQPQISEINELRRRTEDAENRLRRNNLLFFGFSDDRAETWKQSEEHIIAFCSEKLEITIDPINIDRAHRIGAFQHNKDRPIVVRFSRFKERDAVLSACTKLKGTDFSVRQDVSRSVRMVQKRLLEFGKQQPLKYKLRHDKLIIGESVYVYDPACDGIVQLKSSKTGEASSSDC</sequence>
<organism evidence="1 2">
    <name type="scientific">Haemaphysalis longicornis</name>
    <name type="common">Bush tick</name>
    <dbReference type="NCBI Taxonomy" id="44386"/>
    <lineage>
        <taxon>Eukaryota</taxon>
        <taxon>Metazoa</taxon>
        <taxon>Ecdysozoa</taxon>
        <taxon>Arthropoda</taxon>
        <taxon>Chelicerata</taxon>
        <taxon>Arachnida</taxon>
        <taxon>Acari</taxon>
        <taxon>Parasitiformes</taxon>
        <taxon>Ixodida</taxon>
        <taxon>Ixodoidea</taxon>
        <taxon>Ixodidae</taxon>
        <taxon>Haemaphysalinae</taxon>
        <taxon>Haemaphysalis</taxon>
    </lineage>
</organism>
<evidence type="ECO:0000313" key="1">
    <source>
        <dbReference type="EMBL" id="KAH9384852.1"/>
    </source>
</evidence>
<reference evidence="1 2" key="1">
    <citation type="journal article" date="2020" name="Cell">
        <title>Large-Scale Comparative Analyses of Tick Genomes Elucidate Their Genetic Diversity and Vector Capacities.</title>
        <authorList>
            <consortium name="Tick Genome and Microbiome Consortium (TIGMIC)"/>
            <person name="Jia N."/>
            <person name="Wang J."/>
            <person name="Shi W."/>
            <person name="Du L."/>
            <person name="Sun Y."/>
            <person name="Zhan W."/>
            <person name="Jiang J.F."/>
            <person name="Wang Q."/>
            <person name="Zhang B."/>
            <person name="Ji P."/>
            <person name="Bell-Sakyi L."/>
            <person name="Cui X.M."/>
            <person name="Yuan T.T."/>
            <person name="Jiang B.G."/>
            <person name="Yang W.F."/>
            <person name="Lam T.T."/>
            <person name="Chang Q.C."/>
            <person name="Ding S.J."/>
            <person name="Wang X.J."/>
            <person name="Zhu J.G."/>
            <person name="Ruan X.D."/>
            <person name="Zhao L."/>
            <person name="Wei J.T."/>
            <person name="Ye R.Z."/>
            <person name="Que T.C."/>
            <person name="Du C.H."/>
            <person name="Zhou Y.H."/>
            <person name="Cheng J.X."/>
            <person name="Dai P.F."/>
            <person name="Guo W.B."/>
            <person name="Han X.H."/>
            <person name="Huang E.J."/>
            <person name="Li L.F."/>
            <person name="Wei W."/>
            <person name="Gao Y.C."/>
            <person name="Liu J.Z."/>
            <person name="Shao H.Z."/>
            <person name="Wang X."/>
            <person name="Wang C.C."/>
            <person name="Yang T.C."/>
            <person name="Huo Q.B."/>
            <person name="Li W."/>
            <person name="Chen H.Y."/>
            <person name="Chen S.E."/>
            <person name="Zhou L.G."/>
            <person name="Ni X.B."/>
            <person name="Tian J.H."/>
            <person name="Sheng Y."/>
            <person name="Liu T."/>
            <person name="Pan Y.S."/>
            <person name="Xia L.Y."/>
            <person name="Li J."/>
            <person name="Zhao F."/>
            <person name="Cao W.C."/>
        </authorList>
    </citation>
    <scope>NUCLEOTIDE SEQUENCE [LARGE SCALE GENOMIC DNA]</scope>
    <source>
        <strain evidence="1">HaeL-2018</strain>
    </source>
</reference>
<name>A0A9J6HBV5_HAELO</name>
<dbReference type="Gene3D" id="3.30.70.1820">
    <property type="entry name" value="L1 transposable element, RRM domain"/>
    <property type="match status" value="1"/>
</dbReference>
<keyword evidence="2" id="KW-1185">Reference proteome</keyword>
<accession>A0A9J6HBV5</accession>
<dbReference type="VEuPathDB" id="VectorBase:HLOH_064614"/>